<dbReference type="Proteomes" id="UP000070133">
    <property type="component" value="Unassembled WGS sequence"/>
</dbReference>
<sequence length="143" mass="16361">MPHRLESYIHLTDDWDWSQCVSINARCPRASLQNVYTGVHRDVLGWSRHRKMQMVYIVAKQRHSLSAMPSSILIVGSGIAGPVLASFILLSPTPTKYKPEITILERSSEPRYQGQNVDIRSFVNLDWKLLYAHQLLARMLSSL</sequence>
<proteinExistence type="predicted"/>
<dbReference type="STRING" id="321146.A0A139HHI6"/>
<dbReference type="EMBL" id="LFZN01000049">
    <property type="protein sequence ID" value="KXT01883.1"/>
    <property type="molecule type" value="Genomic_DNA"/>
</dbReference>
<evidence type="ECO:0000313" key="2">
    <source>
        <dbReference type="Proteomes" id="UP000070133"/>
    </source>
</evidence>
<organism evidence="1 2">
    <name type="scientific">Pseudocercospora eumusae</name>
    <dbReference type="NCBI Taxonomy" id="321146"/>
    <lineage>
        <taxon>Eukaryota</taxon>
        <taxon>Fungi</taxon>
        <taxon>Dikarya</taxon>
        <taxon>Ascomycota</taxon>
        <taxon>Pezizomycotina</taxon>
        <taxon>Dothideomycetes</taxon>
        <taxon>Dothideomycetidae</taxon>
        <taxon>Mycosphaerellales</taxon>
        <taxon>Mycosphaerellaceae</taxon>
        <taxon>Pseudocercospora</taxon>
    </lineage>
</organism>
<protein>
    <recommendedName>
        <fullName evidence="3">FAD-binding domain-containing protein</fullName>
    </recommendedName>
</protein>
<gene>
    <name evidence="1" type="ORF">AC578_2156</name>
</gene>
<name>A0A139HHI6_9PEZI</name>
<evidence type="ECO:0008006" key="3">
    <source>
        <dbReference type="Google" id="ProtNLM"/>
    </source>
</evidence>
<evidence type="ECO:0000313" key="1">
    <source>
        <dbReference type="EMBL" id="KXT01883.1"/>
    </source>
</evidence>
<comment type="caution">
    <text evidence="1">The sequence shown here is derived from an EMBL/GenBank/DDBJ whole genome shotgun (WGS) entry which is preliminary data.</text>
</comment>
<dbReference type="OrthoDB" id="655030at2759"/>
<keyword evidence="2" id="KW-1185">Reference proteome</keyword>
<dbReference type="AlphaFoldDB" id="A0A139HHI6"/>
<reference evidence="1 2" key="1">
    <citation type="submission" date="2015-07" db="EMBL/GenBank/DDBJ databases">
        <title>Comparative genomics of the Sigatoka disease complex on banana suggests a link between parallel evolutionary changes in Pseudocercospora fijiensis and Pseudocercospora eumusae and increased virulence on the banana host.</title>
        <authorList>
            <person name="Chang T.-C."/>
            <person name="Salvucci A."/>
            <person name="Crous P.W."/>
            <person name="Stergiopoulos I."/>
        </authorList>
    </citation>
    <scope>NUCLEOTIDE SEQUENCE [LARGE SCALE GENOMIC DNA]</scope>
    <source>
        <strain evidence="1 2">CBS 114824</strain>
    </source>
</reference>
<accession>A0A139HHI6</accession>